<dbReference type="EMBL" id="CP034183">
    <property type="protein sequence ID" value="AZI42271.1"/>
    <property type="molecule type" value="Genomic_DNA"/>
</dbReference>
<sequence length="169" mass="17603">MKKFSLVSVLSLTATLSLISVGGALTAKTLVANAPLNGCAGQSLANGVWSFKVTGQQAGVGNREGFWLVNFEATNLTKQVQDSVNIIDESRVSVTDGAGKLVKDGAIVAIGGNADQLRLAPGATGSFTLMSRVNDAQTPWSKIFVPMKSGNPNLMFVASPDLTFDLTCP</sequence>
<feature type="signal peptide" evidence="1">
    <location>
        <begin position="1"/>
        <end position="27"/>
    </location>
</feature>
<keyword evidence="3" id="KW-1185">Reference proteome</keyword>
<dbReference type="AlphaFoldDB" id="A0A3G8YL17"/>
<proteinExistence type="predicted"/>
<dbReference type="OrthoDB" id="66252at2"/>
<evidence type="ECO:0000256" key="1">
    <source>
        <dbReference type="SAM" id="SignalP"/>
    </source>
</evidence>
<accession>A0A3G8YL17</accession>
<dbReference type="Proteomes" id="UP000276417">
    <property type="component" value="Chromosome 1"/>
</dbReference>
<name>A0A3G8YL17_9DEIO</name>
<gene>
    <name evidence="2" type="ORF">EHF33_05490</name>
</gene>
<reference evidence="2 3" key="1">
    <citation type="submission" date="2018-11" db="EMBL/GenBank/DDBJ databases">
        <title>Deinococcus shelandsis sp. nov., isolated from South Shetland Islands soil of Antarctica.</title>
        <authorList>
            <person name="Tian J."/>
        </authorList>
    </citation>
    <scope>NUCLEOTIDE SEQUENCE [LARGE SCALE GENOMIC DNA]</scope>
    <source>
        <strain evidence="2 3">S14-83T</strain>
    </source>
</reference>
<evidence type="ECO:0000313" key="3">
    <source>
        <dbReference type="Proteomes" id="UP000276417"/>
    </source>
</evidence>
<evidence type="ECO:0000313" key="2">
    <source>
        <dbReference type="EMBL" id="AZI42271.1"/>
    </source>
</evidence>
<feature type="chain" id="PRO_5018121358" evidence="1">
    <location>
        <begin position="28"/>
        <end position="169"/>
    </location>
</feature>
<dbReference type="KEGG" id="dph:EHF33_05490"/>
<keyword evidence="1" id="KW-0732">Signal</keyword>
<protein>
    <submittedName>
        <fullName evidence="2">Uncharacterized protein</fullName>
    </submittedName>
</protein>
<dbReference type="RefSeq" id="WP_124868610.1">
    <property type="nucleotide sequence ID" value="NZ_CP034183.1"/>
</dbReference>
<organism evidence="2 3">
    <name type="scientific">Deinococcus psychrotolerans</name>
    <dbReference type="NCBI Taxonomy" id="2489213"/>
    <lineage>
        <taxon>Bacteria</taxon>
        <taxon>Thermotogati</taxon>
        <taxon>Deinococcota</taxon>
        <taxon>Deinococci</taxon>
        <taxon>Deinococcales</taxon>
        <taxon>Deinococcaceae</taxon>
        <taxon>Deinococcus</taxon>
    </lineage>
</organism>